<evidence type="ECO:0000313" key="2">
    <source>
        <dbReference type="Proteomes" id="UP000321570"/>
    </source>
</evidence>
<sequence>SVELEIIKQKSCVDRGEWNKSAEDSTVCVEPTRRHSTEIFHSELNHAVFHM</sequence>
<protein>
    <submittedName>
        <fullName evidence="1">Uncharacterized protein</fullName>
    </submittedName>
</protein>
<dbReference type="EMBL" id="CABIJS010000122">
    <property type="protein sequence ID" value="VUZ44092.1"/>
    <property type="molecule type" value="Genomic_DNA"/>
</dbReference>
<dbReference type="AlphaFoldDB" id="A0A564Y9Z6"/>
<feature type="non-terminal residue" evidence="1">
    <location>
        <position position="1"/>
    </location>
</feature>
<gene>
    <name evidence="1" type="ORF">WMSIL1_LOCUS4390</name>
</gene>
<organism evidence="1 2">
    <name type="scientific">Hymenolepis diminuta</name>
    <name type="common">Rat tapeworm</name>
    <dbReference type="NCBI Taxonomy" id="6216"/>
    <lineage>
        <taxon>Eukaryota</taxon>
        <taxon>Metazoa</taxon>
        <taxon>Spiralia</taxon>
        <taxon>Lophotrochozoa</taxon>
        <taxon>Platyhelminthes</taxon>
        <taxon>Cestoda</taxon>
        <taxon>Eucestoda</taxon>
        <taxon>Cyclophyllidea</taxon>
        <taxon>Hymenolepididae</taxon>
        <taxon>Hymenolepis</taxon>
    </lineage>
</organism>
<name>A0A564Y9Z6_HYMDI</name>
<reference evidence="1 2" key="1">
    <citation type="submission" date="2019-07" db="EMBL/GenBank/DDBJ databases">
        <authorList>
            <person name="Jastrzebski P J."/>
            <person name="Paukszto L."/>
            <person name="Jastrzebski P J."/>
        </authorList>
    </citation>
    <scope>NUCLEOTIDE SEQUENCE [LARGE SCALE GENOMIC DNA]</scope>
    <source>
        <strain evidence="1 2">WMS-il1</strain>
    </source>
</reference>
<dbReference type="Proteomes" id="UP000321570">
    <property type="component" value="Unassembled WGS sequence"/>
</dbReference>
<proteinExistence type="predicted"/>
<keyword evidence="2" id="KW-1185">Reference proteome</keyword>
<accession>A0A564Y9Z6</accession>
<evidence type="ECO:0000313" key="1">
    <source>
        <dbReference type="EMBL" id="VUZ44092.1"/>
    </source>
</evidence>